<dbReference type="InterPro" id="IPR035437">
    <property type="entry name" value="SNase_OB-fold_sf"/>
</dbReference>
<proteinExistence type="predicted"/>
<dbReference type="OrthoDB" id="6220511at2759"/>
<sequence>MPDSCGDRTEKEQKPSRNIITTVSKFADENLTIIRSISTGLAVAGVIIIARSIRLVNMTKFVSPSEIPARFIEKNVSIRGKVRSVTERGLEVEHIPIHVPLLSPLLTKRQVATPLSVCLAGVDLTPEGHDWLAATLRTDETVWLRLISRQDESLHCLVSLSGGFLFNTCVNEEILLLGLGRTAPIHGLDPHSRLYWRLQARLLKCELRAERKGQGLWKQESLREKLTQAIRNNSMIAAVKRIIKWASRTKDR</sequence>
<evidence type="ECO:0000256" key="1">
    <source>
        <dbReference type="SAM" id="Phobius"/>
    </source>
</evidence>
<dbReference type="KEGG" id="ipu:108264779"/>
<dbReference type="InterPro" id="IPR042421">
    <property type="entry name" value="C3orf33-like"/>
</dbReference>
<accession>A0A2D0QUM3</accession>
<dbReference type="GeneID" id="108264779"/>
<reference evidence="2" key="1">
    <citation type="journal article" date="2016" name="Nat. Commun.">
        <title>The channel catfish genome sequence provides insights into the evolution of scale formation in teleosts.</title>
        <authorList>
            <person name="Liu Z."/>
            <person name="Liu S."/>
            <person name="Yao J."/>
            <person name="Bao L."/>
            <person name="Zhang J."/>
            <person name="Li Y."/>
            <person name="Jiang C."/>
            <person name="Sun L."/>
            <person name="Wang R."/>
            <person name="Zhang Y."/>
            <person name="Zhou T."/>
            <person name="Zeng Q."/>
            <person name="Fu Q."/>
            <person name="Gao S."/>
            <person name="Li N."/>
            <person name="Koren S."/>
            <person name="Jiang Y."/>
            <person name="Zimin A."/>
            <person name="Xu P."/>
            <person name="Phillippy A.M."/>
            <person name="Geng X."/>
            <person name="Song L."/>
            <person name="Sun F."/>
            <person name="Li C."/>
            <person name="Wang X."/>
            <person name="Chen A."/>
            <person name="Jin Y."/>
            <person name="Yuan Z."/>
            <person name="Yang Y."/>
            <person name="Tan S."/>
            <person name="Peatman E."/>
            <person name="Lu J."/>
            <person name="Qin Z."/>
            <person name="Dunham R."/>
            <person name="Li Z."/>
            <person name="Sonstegard T."/>
            <person name="Feng J."/>
            <person name="Danzmann R.G."/>
            <person name="Schroeder S."/>
            <person name="Scheffler B."/>
            <person name="Duke M.V."/>
            <person name="Ballard L."/>
            <person name="Kucuktas H."/>
            <person name="Kaltenboeck L."/>
            <person name="Liu H."/>
            <person name="Armbruster J."/>
            <person name="Xie Y."/>
            <person name="Kirby M.L."/>
            <person name="Tian Y."/>
            <person name="Flanagan M.E."/>
            <person name="Mu W."/>
            <person name="Waldbieser G.C."/>
        </authorList>
    </citation>
    <scope>NUCLEOTIDE SEQUENCE [LARGE SCALE GENOMIC DNA]</scope>
    <source>
        <strain evidence="2">SDA103</strain>
    </source>
</reference>
<gene>
    <name evidence="3" type="primary">c18h3orf33</name>
</gene>
<dbReference type="AlphaFoldDB" id="A0A2D0QUM3"/>
<evidence type="ECO:0000313" key="3">
    <source>
        <dbReference type="RefSeq" id="XP_017322123.2"/>
    </source>
</evidence>
<keyword evidence="1" id="KW-0472">Membrane</keyword>
<name>A0A2D0QUM3_ICTPU</name>
<reference evidence="3" key="2">
    <citation type="submission" date="2025-08" db="UniProtKB">
        <authorList>
            <consortium name="RefSeq"/>
        </authorList>
    </citation>
    <scope>IDENTIFICATION</scope>
    <source>
        <tissue evidence="3">Blood</tissue>
    </source>
</reference>
<dbReference type="GO" id="GO:0005615">
    <property type="term" value="C:extracellular space"/>
    <property type="evidence" value="ECO:0007669"/>
    <property type="project" value="TreeGrafter"/>
</dbReference>
<dbReference type="PANTHER" id="PTHR28434:SF1">
    <property type="entry name" value="PROTEIN C3ORF33"/>
    <property type="match status" value="1"/>
</dbReference>
<keyword evidence="1" id="KW-1133">Transmembrane helix</keyword>
<keyword evidence="1" id="KW-0812">Transmembrane</keyword>
<keyword evidence="2" id="KW-1185">Reference proteome</keyword>
<dbReference type="SUPFAM" id="SSF50199">
    <property type="entry name" value="Staphylococcal nuclease"/>
    <property type="match status" value="1"/>
</dbReference>
<dbReference type="PANTHER" id="PTHR28434">
    <property type="entry name" value="PROTEIN C3ORF33"/>
    <property type="match status" value="1"/>
</dbReference>
<dbReference type="Proteomes" id="UP000221080">
    <property type="component" value="Chromosome 4"/>
</dbReference>
<evidence type="ECO:0000313" key="2">
    <source>
        <dbReference type="Proteomes" id="UP000221080"/>
    </source>
</evidence>
<feature type="transmembrane region" description="Helical" evidence="1">
    <location>
        <begin position="33"/>
        <end position="50"/>
    </location>
</feature>
<organism evidence="2 3">
    <name type="scientific">Ictalurus punctatus</name>
    <name type="common">Channel catfish</name>
    <name type="synonym">Silurus punctatus</name>
    <dbReference type="NCBI Taxonomy" id="7998"/>
    <lineage>
        <taxon>Eukaryota</taxon>
        <taxon>Metazoa</taxon>
        <taxon>Chordata</taxon>
        <taxon>Craniata</taxon>
        <taxon>Vertebrata</taxon>
        <taxon>Euteleostomi</taxon>
        <taxon>Actinopterygii</taxon>
        <taxon>Neopterygii</taxon>
        <taxon>Teleostei</taxon>
        <taxon>Ostariophysi</taxon>
        <taxon>Siluriformes</taxon>
        <taxon>Ictaluridae</taxon>
        <taxon>Ictalurus</taxon>
    </lineage>
</organism>
<dbReference type="CTD" id="565816"/>
<dbReference type="RefSeq" id="XP_017322123.2">
    <property type="nucleotide sequence ID" value="XM_017466634.3"/>
</dbReference>
<protein>
    <submittedName>
        <fullName evidence="3">Protein C3orf33 homolog isoform X1</fullName>
    </submittedName>
</protein>